<name>A0A1B0CFH3_LUTLO</name>
<dbReference type="EMBL" id="AJWK01010106">
    <property type="status" value="NOT_ANNOTATED_CDS"/>
    <property type="molecule type" value="Genomic_DNA"/>
</dbReference>
<protein>
    <recommendedName>
        <fullName evidence="1">Vacuolar ATPase assembly protein VMA22</fullName>
    </recommendedName>
</protein>
<dbReference type="GO" id="GO:0051082">
    <property type="term" value="F:unfolded protein binding"/>
    <property type="evidence" value="ECO:0007669"/>
    <property type="project" value="TreeGrafter"/>
</dbReference>
<evidence type="ECO:0000313" key="3">
    <source>
        <dbReference type="Proteomes" id="UP000092461"/>
    </source>
</evidence>
<reference evidence="2" key="1">
    <citation type="submission" date="2020-05" db="UniProtKB">
        <authorList>
            <consortium name="EnsemblMetazoa"/>
        </authorList>
    </citation>
    <scope>IDENTIFICATION</scope>
    <source>
        <strain evidence="2">Jacobina</strain>
    </source>
</reference>
<dbReference type="VEuPathDB" id="VectorBase:LLONM1_003840"/>
<organism evidence="2 3">
    <name type="scientific">Lutzomyia longipalpis</name>
    <name type="common">Sand fly</name>
    <dbReference type="NCBI Taxonomy" id="7200"/>
    <lineage>
        <taxon>Eukaryota</taxon>
        <taxon>Metazoa</taxon>
        <taxon>Ecdysozoa</taxon>
        <taxon>Arthropoda</taxon>
        <taxon>Hexapoda</taxon>
        <taxon>Insecta</taxon>
        <taxon>Pterygota</taxon>
        <taxon>Neoptera</taxon>
        <taxon>Endopterygota</taxon>
        <taxon>Diptera</taxon>
        <taxon>Nematocera</taxon>
        <taxon>Psychodoidea</taxon>
        <taxon>Psychodidae</taxon>
        <taxon>Lutzomyia</taxon>
        <taxon>Lutzomyia</taxon>
    </lineage>
</organism>
<dbReference type="Proteomes" id="UP000092461">
    <property type="component" value="Unassembled WGS sequence"/>
</dbReference>
<dbReference type="PANTHER" id="PTHR31996:SF2">
    <property type="entry name" value="COILED-COIL DOMAIN-CONTAINING PROTEIN 115"/>
    <property type="match status" value="1"/>
</dbReference>
<sequence>MIQMTINTVNWATMESKKDICELMDKLTIEILDLMEDEVKLKIDIEKNSNSGNLLIAKARYIQGQQTVSASQLPTENTPEFKALMTVGSDGQESTGDAVNVALEQHRVSKEDGYIDPIKWFGILVPQSLQLARTRFVKTIELVVSCTNTQLQLNHALRQLTGLRQMKEVHS</sequence>
<evidence type="ECO:0000256" key="1">
    <source>
        <dbReference type="ARBA" id="ARBA00093634"/>
    </source>
</evidence>
<dbReference type="VEuPathDB" id="VectorBase:LLOJ003094"/>
<dbReference type="AlphaFoldDB" id="A0A1B0CFH3"/>
<keyword evidence="3" id="KW-1185">Reference proteome</keyword>
<dbReference type="EnsemblMetazoa" id="LLOJ003094-RA">
    <property type="protein sequence ID" value="LLOJ003094-PA"/>
    <property type="gene ID" value="LLOJ003094"/>
</dbReference>
<accession>A0A1B0CFH3</accession>
<dbReference type="PANTHER" id="PTHR31996">
    <property type="entry name" value="COILED-COIL DOMAIN-CONTAINING PROTEIN 115"/>
    <property type="match status" value="1"/>
</dbReference>
<evidence type="ECO:0000313" key="2">
    <source>
        <dbReference type="EnsemblMetazoa" id="LLOJ003094-PA"/>
    </source>
</evidence>
<dbReference type="InterPro" id="IPR040357">
    <property type="entry name" value="Vma22/CCDC115"/>
</dbReference>
<proteinExistence type="predicted"/>
<dbReference type="GO" id="GO:0070072">
    <property type="term" value="P:vacuolar proton-transporting V-type ATPase complex assembly"/>
    <property type="evidence" value="ECO:0007669"/>
    <property type="project" value="InterPro"/>
</dbReference>